<dbReference type="Proteomes" id="UP000008827">
    <property type="component" value="Chromosome 15"/>
</dbReference>
<gene>
    <name evidence="1" type="ORF">GLYMA_15G224300</name>
</gene>
<dbReference type="eggNOG" id="KOG0017">
    <property type="taxonomic scope" value="Eukaryota"/>
</dbReference>
<keyword evidence="3" id="KW-1185">Reference proteome</keyword>
<reference evidence="1" key="3">
    <citation type="submission" date="2018-07" db="EMBL/GenBank/DDBJ databases">
        <title>WGS assembly of Glycine max.</title>
        <authorList>
            <person name="Schmutz J."/>
            <person name="Cannon S."/>
            <person name="Schlueter J."/>
            <person name="Ma J."/>
            <person name="Mitros T."/>
            <person name="Nelson W."/>
            <person name="Hyten D."/>
            <person name="Song Q."/>
            <person name="Thelen J."/>
            <person name="Cheng J."/>
            <person name="Xu D."/>
            <person name="Hellsten U."/>
            <person name="May G."/>
            <person name="Yu Y."/>
            <person name="Sakurai T."/>
            <person name="Umezawa T."/>
            <person name="Bhattacharyya M."/>
            <person name="Sandhu D."/>
            <person name="Valliyodan B."/>
            <person name="Lindquist E."/>
            <person name="Peto M."/>
            <person name="Grant D."/>
            <person name="Shu S."/>
            <person name="Goodstein D."/>
            <person name="Barry K."/>
            <person name="Futrell-Griggs M."/>
            <person name="Abernathy B."/>
            <person name="Du J."/>
            <person name="Tian Z."/>
            <person name="Zhu L."/>
            <person name="Gill N."/>
            <person name="Joshi T."/>
            <person name="Libault M."/>
            <person name="Sethuraman A."/>
            <person name="Zhang X."/>
            <person name="Shinozaki K."/>
            <person name="Nguyen H."/>
            <person name="Wing R."/>
            <person name="Cregan P."/>
            <person name="Specht J."/>
            <person name="Grimwood J."/>
            <person name="Rokhsar D."/>
            <person name="Stacey G."/>
            <person name="Shoemaker R."/>
            <person name="Jackson S."/>
        </authorList>
    </citation>
    <scope>NUCLEOTIDE SEQUENCE</scope>
    <source>
        <tissue evidence="1">Callus</tissue>
    </source>
</reference>
<dbReference type="OMA" id="FVENHQT"/>
<dbReference type="EnsemblPlants" id="KRH13224">
    <property type="protein sequence ID" value="KRH13224"/>
    <property type="gene ID" value="GLYMA_15G224300"/>
</dbReference>
<name>K7MD57_SOYBN</name>
<sequence>MAWSIELSEFDIRYEPRGPIKTHFMVDFLAEFVENHQTTPNWWALYVDGASNVKGGGEGIILEGPDNVILKQALKLNFKALNN</sequence>
<accession>K7MD57</accession>
<organism evidence="1">
    <name type="scientific">Glycine max</name>
    <name type="common">Soybean</name>
    <name type="synonym">Glycine hispida</name>
    <dbReference type="NCBI Taxonomy" id="3847"/>
    <lineage>
        <taxon>Eukaryota</taxon>
        <taxon>Viridiplantae</taxon>
        <taxon>Streptophyta</taxon>
        <taxon>Embryophyta</taxon>
        <taxon>Tracheophyta</taxon>
        <taxon>Spermatophyta</taxon>
        <taxon>Magnoliopsida</taxon>
        <taxon>eudicotyledons</taxon>
        <taxon>Gunneridae</taxon>
        <taxon>Pentapetalae</taxon>
        <taxon>rosids</taxon>
        <taxon>fabids</taxon>
        <taxon>Fabales</taxon>
        <taxon>Fabaceae</taxon>
        <taxon>Papilionoideae</taxon>
        <taxon>50 kb inversion clade</taxon>
        <taxon>NPAAA clade</taxon>
        <taxon>indigoferoid/millettioid clade</taxon>
        <taxon>Phaseoleae</taxon>
        <taxon>Glycine</taxon>
        <taxon>Glycine subgen. Soja</taxon>
    </lineage>
</organism>
<dbReference type="PaxDb" id="3847-GLYMA15G35445.1"/>
<dbReference type="Gramene" id="KRH13224">
    <property type="protein sequence ID" value="KRH13224"/>
    <property type="gene ID" value="GLYMA_15G224300"/>
</dbReference>
<dbReference type="AlphaFoldDB" id="K7MD57"/>
<evidence type="ECO:0008006" key="4">
    <source>
        <dbReference type="Google" id="ProtNLM"/>
    </source>
</evidence>
<dbReference type="PANTHER" id="PTHR48475">
    <property type="entry name" value="RIBONUCLEASE H"/>
    <property type="match status" value="1"/>
</dbReference>
<proteinExistence type="predicted"/>
<reference evidence="1 2" key="1">
    <citation type="journal article" date="2010" name="Nature">
        <title>Genome sequence of the palaeopolyploid soybean.</title>
        <authorList>
            <person name="Schmutz J."/>
            <person name="Cannon S.B."/>
            <person name="Schlueter J."/>
            <person name="Ma J."/>
            <person name="Mitros T."/>
            <person name="Nelson W."/>
            <person name="Hyten D.L."/>
            <person name="Song Q."/>
            <person name="Thelen J.J."/>
            <person name="Cheng J."/>
            <person name="Xu D."/>
            <person name="Hellsten U."/>
            <person name="May G.D."/>
            <person name="Yu Y."/>
            <person name="Sakurai T."/>
            <person name="Umezawa T."/>
            <person name="Bhattacharyya M.K."/>
            <person name="Sandhu D."/>
            <person name="Valliyodan B."/>
            <person name="Lindquist E."/>
            <person name="Peto M."/>
            <person name="Grant D."/>
            <person name="Shu S."/>
            <person name="Goodstein D."/>
            <person name="Barry K."/>
            <person name="Futrell-Griggs M."/>
            <person name="Abernathy B."/>
            <person name="Du J."/>
            <person name="Tian Z."/>
            <person name="Zhu L."/>
            <person name="Gill N."/>
            <person name="Joshi T."/>
            <person name="Libault M."/>
            <person name="Sethuraman A."/>
            <person name="Zhang X.-C."/>
            <person name="Shinozaki K."/>
            <person name="Nguyen H.T."/>
            <person name="Wing R.A."/>
            <person name="Cregan P."/>
            <person name="Specht J."/>
            <person name="Grimwood J."/>
            <person name="Rokhsar D."/>
            <person name="Stacey G."/>
            <person name="Shoemaker R.C."/>
            <person name="Jackson S.A."/>
        </authorList>
    </citation>
    <scope>NUCLEOTIDE SEQUENCE</scope>
    <source>
        <strain evidence="2">cv. Williams 82</strain>
        <tissue evidence="1">Callus</tissue>
    </source>
</reference>
<dbReference type="EMBL" id="CM000848">
    <property type="protein sequence ID" value="KRH13224.1"/>
    <property type="molecule type" value="Genomic_DNA"/>
</dbReference>
<dbReference type="HOGENOM" id="CLU_2547096_0_0_1"/>
<dbReference type="PANTHER" id="PTHR48475:SF2">
    <property type="entry name" value="RIBONUCLEASE H"/>
    <property type="match status" value="1"/>
</dbReference>
<reference evidence="2" key="2">
    <citation type="submission" date="2018-02" db="UniProtKB">
        <authorList>
            <consortium name="EnsemblPlants"/>
        </authorList>
    </citation>
    <scope>IDENTIFICATION</scope>
    <source>
        <strain evidence="2">Williams 82</strain>
    </source>
</reference>
<evidence type="ECO:0000313" key="2">
    <source>
        <dbReference type="EnsemblPlants" id="KRH13224"/>
    </source>
</evidence>
<evidence type="ECO:0000313" key="1">
    <source>
        <dbReference type="EMBL" id="KRH13224.1"/>
    </source>
</evidence>
<dbReference type="InParanoid" id="K7MD57"/>
<evidence type="ECO:0000313" key="3">
    <source>
        <dbReference type="Proteomes" id="UP000008827"/>
    </source>
</evidence>
<protein>
    <recommendedName>
        <fullName evidence="4">RNase H type-1 domain-containing protein</fullName>
    </recommendedName>
</protein>